<evidence type="ECO:0000256" key="1">
    <source>
        <dbReference type="SAM" id="MobiDB-lite"/>
    </source>
</evidence>
<feature type="compositionally biased region" description="Gly residues" evidence="1">
    <location>
        <begin position="1444"/>
        <end position="1461"/>
    </location>
</feature>
<dbReference type="RefSeq" id="XP_029219909.1">
    <property type="nucleotide sequence ID" value="XM_029363986.1"/>
</dbReference>
<feature type="compositionally biased region" description="Low complexity" evidence="1">
    <location>
        <begin position="432"/>
        <end position="443"/>
    </location>
</feature>
<comment type="caution">
    <text evidence="2">The sequence shown here is derived from an EMBL/GenBank/DDBJ whole genome shotgun (WGS) entry which is preliminary data.</text>
</comment>
<dbReference type="VEuPathDB" id="ToxoDB:BESB_055510"/>
<evidence type="ECO:0000313" key="2">
    <source>
        <dbReference type="EMBL" id="PFH35900.1"/>
    </source>
</evidence>
<proteinExistence type="predicted"/>
<reference evidence="2 3" key="1">
    <citation type="submission" date="2017-09" db="EMBL/GenBank/DDBJ databases">
        <title>Genome sequencing of Besnoitia besnoiti strain Bb-Ger1.</title>
        <authorList>
            <person name="Schares G."/>
            <person name="Venepally P."/>
            <person name="Lorenzi H.A."/>
        </authorList>
    </citation>
    <scope>NUCLEOTIDE SEQUENCE [LARGE SCALE GENOMIC DNA]</scope>
    <source>
        <strain evidence="2 3">Bb-Ger1</strain>
    </source>
</reference>
<feature type="compositionally biased region" description="Low complexity" evidence="1">
    <location>
        <begin position="803"/>
        <end position="818"/>
    </location>
</feature>
<feature type="region of interest" description="Disordered" evidence="1">
    <location>
        <begin position="1360"/>
        <end position="1415"/>
    </location>
</feature>
<feature type="compositionally biased region" description="Pro residues" evidence="1">
    <location>
        <begin position="1146"/>
        <end position="1158"/>
    </location>
</feature>
<feature type="compositionally biased region" description="Basic residues" evidence="1">
    <location>
        <begin position="790"/>
        <end position="802"/>
    </location>
</feature>
<dbReference type="EMBL" id="NWUJ01000004">
    <property type="protein sequence ID" value="PFH35900.1"/>
    <property type="molecule type" value="Genomic_DNA"/>
</dbReference>
<feature type="compositionally biased region" description="Low complexity" evidence="1">
    <location>
        <begin position="1264"/>
        <end position="1295"/>
    </location>
</feature>
<name>A0A2A9MKE4_BESBE</name>
<feature type="compositionally biased region" description="Basic and acidic residues" evidence="1">
    <location>
        <begin position="869"/>
        <end position="880"/>
    </location>
</feature>
<feature type="region of interest" description="Disordered" evidence="1">
    <location>
        <begin position="416"/>
        <end position="484"/>
    </location>
</feature>
<feature type="region of interest" description="Disordered" evidence="1">
    <location>
        <begin position="1"/>
        <end position="97"/>
    </location>
</feature>
<dbReference type="GeneID" id="40310480"/>
<feature type="compositionally biased region" description="Basic and acidic residues" evidence="1">
    <location>
        <begin position="460"/>
        <end position="471"/>
    </location>
</feature>
<feature type="compositionally biased region" description="Basic and acidic residues" evidence="1">
    <location>
        <begin position="1433"/>
        <end position="1442"/>
    </location>
</feature>
<feature type="region of interest" description="Disordered" evidence="1">
    <location>
        <begin position="767"/>
        <end position="1026"/>
    </location>
</feature>
<sequence>MEEAPGVEPSGVASCAASLNSEISSPLSTPSGSPLSPFSPSRGAKRSAGELLEEEGRPARRRREIDGVGDDEDALDAADMGEDAASDACPRHPPEVPEKRLLSEYVSKMNAGESGAPGELAPTQATTALPAVSSLCADKAHADVAVAPTPPAAPGDEVYAPAPAESAPLSLDGDLTPSSGASEAALWKLAAPAPSPDISGEEASPSQETPTAPASGQEPPEGLGDSLPKCVSPPEGKEADRAESTGGRSYASPLCADGGLFSLPASSPAGPKRRTPPGPSPSSDARPCAAEDRAPAKKCAVLPAASTPAAGHGEQREQSRERGGIAAAATGGDAKEGGGASRAGTVLAHGGHHPSSALLAPAPGGGMRVRDFMESRWMGTLCEESLKFHLLCGRYRPLVRHVIEKFQLYVQHKEEEERHACSQGSKREKSGGAEAAGARAEAPAGDHERRLEGASCGAKGEVKGEEGEDRGTSAPENCHAAGAVKEAPIEGAGIKRVKEEIQDLTLDEDTQHSVASLLDDKRCATRPCSPNPDAVAASADASLKDSLLYPLPPPAALSASSPLVSTPYRVPVRLILRGLLPHPPTSPAAAASSASSAALLSSPAFVFPFLESAEEDALQQAVFERLYANRDATWCRRYFWKYQNDFDVSVKVLNQLSVLLPLPILKKLVYFHARIKKVWPMPVLAWISSSSRAVAMMRWGRELDALERCRLICASQLSGRAGSRAAAAWTRAPVKGRGTKTAGALGAIGKKPCMRFFTATALAASASTPQRSAAAGGPCDGADGSLASGTKRKGAQRSRQRKMLLLQQRRLQPQARVRGAGRGARDDDESESRRGEPDSQREENEDEEESEESCKKAEKEANGEFEAADAGKEGCGKGEESGPEGQGSVESSGVTELKKDERDSNEELGEEGVGAEGREDSETAEASGPANGAATGEKSGGDETEADGGRAKGEELEAADDDGQEKEKELDDADREQDEEKDVKVENGDGDANDEKGEEEEEDDAAEDANQEAAEEDKEDQEWRAKGFAGKVEAQLVRDMAEHLWRYLETLHYPPAAGSEKDEEAASACVDSAEREEGPGSVEESDSSLSPQRAVGARVALQPGVSGARALEASERDKLRKTEEEEVERQKSAHARGAAQGRKPLTLPPLPRSSPPSLPHSRDVSPVAAAGSPHAAFPSFGRNGTGEKYFSRSCSPPSSSLFPLCASPDFLAGGTSPREAAFSGSSSFVGEFAPSSSDFSRMPPEAAVGHAARMHAVPSPFPASPSRASVLSSSAASDARGSSSLPRTLSSTPTSAKSPYEAAVEAAASLQRAIFHRERGRERPAPGGPLSVIAAAAEASSAAAQHQRLLSRLGEELKETAGPSSLAGLANALLTHRGRRSDAGPPRNRDARLDAGAASERGGGPHVAFERRMEKENLETLKKELFRHLVREREQELHREKSGAMGGSGRDEGLGGAQGGERGGRKEERGKSFFDMVYERMGFPQGDRRAAVQVGGREEDRGLAIGPAALAELLRQRAASLH</sequence>
<feature type="compositionally biased region" description="Acidic residues" evidence="1">
    <location>
        <begin position="956"/>
        <end position="980"/>
    </location>
</feature>
<feature type="compositionally biased region" description="Low complexity" evidence="1">
    <location>
        <begin position="767"/>
        <end position="784"/>
    </location>
</feature>
<dbReference type="Proteomes" id="UP000224006">
    <property type="component" value="Chromosome IV"/>
</dbReference>
<protein>
    <submittedName>
        <fullName evidence="2">Uncharacterized protein</fullName>
    </submittedName>
</protein>
<feature type="compositionally biased region" description="Basic and acidic residues" evidence="1">
    <location>
        <begin position="852"/>
        <end position="862"/>
    </location>
</feature>
<feature type="compositionally biased region" description="Acidic residues" evidence="1">
    <location>
        <begin position="67"/>
        <end position="85"/>
    </location>
</feature>
<feature type="region of interest" description="Disordered" evidence="1">
    <location>
        <begin position="1215"/>
        <end position="1303"/>
    </location>
</feature>
<accession>A0A2A9MKE4</accession>
<feature type="compositionally biased region" description="Polar residues" evidence="1">
    <location>
        <begin position="204"/>
        <end position="214"/>
    </location>
</feature>
<organism evidence="2 3">
    <name type="scientific">Besnoitia besnoiti</name>
    <name type="common">Apicomplexan protozoan</name>
    <dbReference type="NCBI Taxonomy" id="94643"/>
    <lineage>
        <taxon>Eukaryota</taxon>
        <taxon>Sar</taxon>
        <taxon>Alveolata</taxon>
        <taxon>Apicomplexa</taxon>
        <taxon>Conoidasida</taxon>
        <taxon>Coccidia</taxon>
        <taxon>Eucoccidiorida</taxon>
        <taxon>Eimeriorina</taxon>
        <taxon>Sarcocystidae</taxon>
        <taxon>Besnoitia</taxon>
    </lineage>
</organism>
<feature type="compositionally biased region" description="Low complexity" evidence="1">
    <location>
        <begin position="160"/>
        <end position="171"/>
    </location>
</feature>
<dbReference type="KEGG" id="bbes:BESB_055510"/>
<feature type="compositionally biased region" description="Basic and acidic residues" evidence="1">
    <location>
        <begin position="1112"/>
        <end position="1131"/>
    </location>
</feature>
<dbReference type="OrthoDB" id="332844at2759"/>
<gene>
    <name evidence="2" type="ORF">BESB_055510</name>
</gene>
<feature type="compositionally biased region" description="Basic and acidic residues" evidence="1">
    <location>
        <begin position="54"/>
        <end position="66"/>
    </location>
</feature>
<feature type="compositionally biased region" description="Basic and acidic residues" evidence="1">
    <location>
        <begin position="313"/>
        <end position="323"/>
    </location>
</feature>
<feature type="region of interest" description="Disordered" evidence="1">
    <location>
        <begin position="146"/>
        <end position="364"/>
    </location>
</feature>
<keyword evidence="3" id="KW-1185">Reference proteome</keyword>
<evidence type="ECO:0000313" key="3">
    <source>
        <dbReference type="Proteomes" id="UP000224006"/>
    </source>
</evidence>
<feature type="region of interest" description="Disordered" evidence="1">
    <location>
        <begin position="1433"/>
        <end position="1470"/>
    </location>
</feature>
<feature type="compositionally biased region" description="Acidic residues" evidence="1">
    <location>
        <begin position="988"/>
        <end position="1020"/>
    </location>
</feature>
<dbReference type="STRING" id="94643.A0A2A9MKE4"/>
<feature type="compositionally biased region" description="Basic and acidic residues" evidence="1">
    <location>
        <begin position="416"/>
        <end position="431"/>
    </location>
</feature>
<feature type="compositionally biased region" description="Low complexity" evidence="1">
    <location>
        <begin position="24"/>
        <end position="41"/>
    </location>
</feature>
<feature type="region of interest" description="Disordered" evidence="1">
    <location>
        <begin position="1053"/>
        <end position="1182"/>
    </location>
</feature>
<feature type="compositionally biased region" description="Polar residues" evidence="1">
    <location>
        <begin position="1223"/>
        <end position="1239"/>
    </location>
</feature>
<feature type="compositionally biased region" description="Basic and acidic residues" evidence="1">
    <location>
        <begin position="831"/>
        <end position="842"/>
    </location>
</feature>